<dbReference type="EMBL" id="SHGT01000004">
    <property type="protein sequence ID" value="TAA14870.1"/>
    <property type="molecule type" value="Genomic_DNA"/>
</dbReference>
<keyword evidence="1" id="KW-0378">Hydrolase</keyword>
<comment type="caution">
    <text evidence="1">The sequence shown here is derived from an EMBL/GenBank/DDBJ whole genome shotgun (WGS) entry which is preliminary data.</text>
</comment>
<dbReference type="GO" id="GO:0016791">
    <property type="term" value="F:phosphatase activity"/>
    <property type="evidence" value="ECO:0007669"/>
    <property type="project" value="TreeGrafter"/>
</dbReference>
<dbReference type="SFLD" id="SFLDG01140">
    <property type="entry name" value="C2.B:_Phosphomannomutase_and_P"/>
    <property type="match status" value="1"/>
</dbReference>
<evidence type="ECO:0000313" key="2">
    <source>
        <dbReference type="Proteomes" id="UP000291525"/>
    </source>
</evidence>
<sequence length="268" mass="30005">MIRLVAFDMDGTFLNSQNDYDRSRFKRIFKQLQEQGIRVAAISGNQYQQIRSFFTEEANHMTIVSEVGAVIVENGVRIFDAHFEKSVVERVLEILHQKDLLKSCSVSGFRALYYAKDVKDDFKQLIQGHNFVCEEVESLLQLPDDEITLITLNLPKETVSALLEELNQATHGQARAVSSGFGFIDIIPPGVNKGVALDFLARRWGISPSEIMVFGDSGNDLEMLEYATYSYAMEGSPEEVIRAAKFVAPSNNQSGVLEVVEQVLLTSN</sequence>
<protein>
    <submittedName>
        <fullName evidence="1">HAD family hydrolase</fullName>
    </submittedName>
</protein>
<dbReference type="CDD" id="cd07518">
    <property type="entry name" value="HAD_YbiV-Like"/>
    <property type="match status" value="1"/>
</dbReference>
<organism evidence="1 2">
    <name type="scientific">Streptococcus parasuis</name>
    <dbReference type="NCBI Taxonomy" id="1501662"/>
    <lineage>
        <taxon>Bacteria</taxon>
        <taxon>Bacillati</taxon>
        <taxon>Bacillota</taxon>
        <taxon>Bacilli</taxon>
        <taxon>Lactobacillales</taxon>
        <taxon>Streptococcaceae</taxon>
        <taxon>Streptococcus</taxon>
    </lineage>
</organism>
<dbReference type="Proteomes" id="UP000291525">
    <property type="component" value="Unassembled WGS sequence"/>
</dbReference>
<dbReference type="PANTHER" id="PTHR10000:SF53">
    <property type="entry name" value="5-AMINO-6-(5-PHOSPHO-D-RIBITYLAMINO)URACIL PHOSPHATASE YBJI-RELATED"/>
    <property type="match status" value="1"/>
</dbReference>
<dbReference type="NCBIfam" id="TIGR01484">
    <property type="entry name" value="HAD-SF-IIB"/>
    <property type="match status" value="1"/>
</dbReference>
<gene>
    <name evidence="1" type="ORF">EXW74_01485</name>
</gene>
<evidence type="ECO:0000313" key="1">
    <source>
        <dbReference type="EMBL" id="TAA14870.1"/>
    </source>
</evidence>
<dbReference type="AlphaFoldDB" id="A0A4Q8L354"/>
<dbReference type="GO" id="GO:0000287">
    <property type="term" value="F:magnesium ion binding"/>
    <property type="evidence" value="ECO:0007669"/>
    <property type="project" value="TreeGrafter"/>
</dbReference>
<dbReference type="SUPFAM" id="SSF56784">
    <property type="entry name" value="HAD-like"/>
    <property type="match status" value="1"/>
</dbReference>
<dbReference type="Gene3D" id="3.30.1240.10">
    <property type="match status" value="1"/>
</dbReference>
<dbReference type="RefSeq" id="WP_130554384.1">
    <property type="nucleotide sequence ID" value="NZ_SHGT01000004.1"/>
</dbReference>
<proteinExistence type="predicted"/>
<dbReference type="InterPro" id="IPR023214">
    <property type="entry name" value="HAD_sf"/>
</dbReference>
<accession>A0A4Q8L354</accession>
<reference evidence="1 2" key="1">
    <citation type="submission" date="2019-02" db="EMBL/GenBank/DDBJ databases">
        <title>First genome of the species Streptococcus parasuis.</title>
        <authorList>
            <person name="Stevens M.J.A."/>
            <person name="Stephan R."/>
        </authorList>
    </citation>
    <scope>NUCLEOTIDE SEQUENCE [LARGE SCALE GENOMIC DNA]</scope>
    <source>
        <strain evidence="1 2">4253</strain>
    </source>
</reference>
<dbReference type="SFLD" id="SFLDG01144">
    <property type="entry name" value="C2.B.4:_PGP_Like"/>
    <property type="match status" value="1"/>
</dbReference>
<dbReference type="InterPro" id="IPR000150">
    <property type="entry name" value="Cof"/>
</dbReference>
<dbReference type="PROSITE" id="PS01229">
    <property type="entry name" value="COF_2"/>
    <property type="match status" value="1"/>
</dbReference>
<name>A0A4Q8L354_9STRE</name>
<dbReference type="InterPro" id="IPR006379">
    <property type="entry name" value="HAD-SF_hydro_IIB"/>
</dbReference>
<dbReference type="SFLD" id="SFLDS00003">
    <property type="entry name" value="Haloacid_Dehalogenase"/>
    <property type="match status" value="1"/>
</dbReference>
<dbReference type="InterPro" id="IPR036412">
    <property type="entry name" value="HAD-like_sf"/>
</dbReference>
<dbReference type="Pfam" id="PF08282">
    <property type="entry name" value="Hydrolase_3"/>
    <property type="match status" value="1"/>
</dbReference>
<dbReference type="GO" id="GO:0005829">
    <property type="term" value="C:cytosol"/>
    <property type="evidence" value="ECO:0007669"/>
    <property type="project" value="TreeGrafter"/>
</dbReference>
<dbReference type="Gene3D" id="3.40.50.1000">
    <property type="entry name" value="HAD superfamily/HAD-like"/>
    <property type="match status" value="1"/>
</dbReference>
<dbReference type="OrthoDB" id="9814970at2"/>
<dbReference type="NCBIfam" id="TIGR00099">
    <property type="entry name" value="Cof-subfamily"/>
    <property type="match status" value="1"/>
</dbReference>
<dbReference type="PANTHER" id="PTHR10000">
    <property type="entry name" value="PHOSPHOSERINE PHOSPHATASE"/>
    <property type="match status" value="1"/>
</dbReference>